<evidence type="ECO:0000256" key="4">
    <source>
        <dbReference type="HAMAP-Rule" id="MF_03044"/>
    </source>
</evidence>
<dbReference type="InParanoid" id="A9VCB4"/>
<dbReference type="PANTHER" id="PTHR21008">
    <property type="entry name" value="S-ADENOSYLMETHIONINE SENSOR UPSTREAM OF MTORC1-RELATED"/>
    <property type="match status" value="1"/>
</dbReference>
<comment type="similarity">
    <text evidence="4">Belongs to the BMT2 family.</text>
</comment>
<dbReference type="InterPro" id="IPR029063">
    <property type="entry name" value="SAM-dependent_MTases_sf"/>
</dbReference>
<sequence>MGAAAGAGGDKMGNKAKRGRGQQKGRGKKKTGGRPVTQVATAPLVKRVVEKGLVGRRSGRKHAAAIAYMHQLNKDLAHAQANQETHRAAAIEQELTELGGIEAYQQFSLKSESRGVTNSSRWVVSMLREAQLHSPAGRQEAFGAPLPQLALLDVGALDDNYRRERAWIATRAIDLNSQHPFVEKCDFFTVPDEPRYHVISLCLVINFVPSPAQRGAMLRRCHELLHPDGWLALMLPLACVNNSRYTTEDRLLQILGAVGFAVRQRKHTKRLACYWCQRVEPQTPVARELQTKAVLVEGGGRNNFAITL</sequence>
<protein>
    <recommendedName>
        <fullName evidence="4">Probable methyltransferase BMT2 homolog</fullName>
        <ecNumber evidence="4">2.1.1.-</ecNumber>
    </recommendedName>
</protein>
<dbReference type="EC" id="2.1.1.-" evidence="4"/>
<feature type="binding site" evidence="4">
    <location>
        <position position="155"/>
    </location>
    <ligand>
        <name>S-adenosyl-L-methionine</name>
        <dbReference type="ChEBI" id="CHEBI:59789"/>
    </ligand>
</feature>
<accession>A9VCB4</accession>
<dbReference type="KEGG" id="mbr:MONBRDRAFT_12452"/>
<evidence type="ECO:0000313" key="6">
    <source>
        <dbReference type="EMBL" id="EDQ84870.1"/>
    </source>
</evidence>
<comment type="function">
    <text evidence="4">Probable S-adenosyl-L-methionine-dependent methyltransferase.</text>
</comment>
<evidence type="ECO:0000256" key="5">
    <source>
        <dbReference type="SAM" id="MobiDB-lite"/>
    </source>
</evidence>
<dbReference type="EMBL" id="CH991580">
    <property type="protein sequence ID" value="EDQ84870.1"/>
    <property type="molecule type" value="Genomic_DNA"/>
</dbReference>
<dbReference type="RefSeq" id="XP_001750371.1">
    <property type="nucleotide sequence ID" value="XM_001750319.1"/>
</dbReference>
<dbReference type="Gene3D" id="3.40.50.150">
    <property type="entry name" value="Vaccinia Virus protein VP39"/>
    <property type="match status" value="1"/>
</dbReference>
<keyword evidence="7" id="KW-1185">Reference proteome</keyword>
<dbReference type="HAMAP" id="MF_03044">
    <property type="entry name" value="BMT2"/>
    <property type="match status" value="1"/>
</dbReference>
<keyword evidence="1 4" id="KW-0489">Methyltransferase</keyword>
<feature type="region of interest" description="Disordered" evidence="5">
    <location>
        <begin position="1"/>
        <end position="36"/>
    </location>
</feature>
<name>A9VCB4_MONBE</name>
<keyword evidence="2 4" id="KW-0808">Transferase</keyword>
<dbReference type="STRING" id="81824.A9VCB4"/>
<dbReference type="AlphaFoldDB" id="A9VCB4"/>
<dbReference type="FunFam" id="3.40.50.150:FF:000656">
    <property type="entry name" value="25S rRNA (adenine(2142)-N(1))-methyltransferase"/>
    <property type="match status" value="1"/>
</dbReference>
<dbReference type="GO" id="GO:0005730">
    <property type="term" value="C:nucleolus"/>
    <property type="evidence" value="ECO:0000318"/>
    <property type="project" value="GO_Central"/>
</dbReference>
<dbReference type="Pfam" id="PF11968">
    <property type="entry name" value="Bmt2"/>
    <property type="match status" value="1"/>
</dbReference>
<dbReference type="PANTHER" id="PTHR21008:SF1">
    <property type="entry name" value="25S RRNA (ADENINE(2142)-N(1))-METHYLTRANSFERASE"/>
    <property type="match status" value="1"/>
</dbReference>
<feature type="compositionally biased region" description="Basic residues" evidence="5">
    <location>
        <begin position="14"/>
        <end position="32"/>
    </location>
</feature>
<gene>
    <name evidence="6" type="ORF">MONBRDRAFT_12452</name>
</gene>
<proteinExistence type="inferred from homology"/>
<feature type="compositionally biased region" description="Gly residues" evidence="5">
    <location>
        <begin position="1"/>
        <end position="11"/>
    </location>
</feature>
<dbReference type="GO" id="GO:0016433">
    <property type="term" value="F:rRNA (adenine) methyltransferase activity"/>
    <property type="evidence" value="ECO:0000318"/>
    <property type="project" value="GO_Central"/>
</dbReference>
<organism evidence="6 7">
    <name type="scientific">Monosiga brevicollis</name>
    <name type="common">Choanoflagellate</name>
    <dbReference type="NCBI Taxonomy" id="81824"/>
    <lineage>
        <taxon>Eukaryota</taxon>
        <taxon>Choanoflagellata</taxon>
        <taxon>Craspedida</taxon>
        <taxon>Salpingoecidae</taxon>
        <taxon>Monosiga</taxon>
    </lineage>
</organism>
<evidence type="ECO:0000256" key="1">
    <source>
        <dbReference type="ARBA" id="ARBA00022603"/>
    </source>
</evidence>
<dbReference type="InterPro" id="IPR021867">
    <property type="entry name" value="Bmt2/SAMTOR"/>
</dbReference>
<feature type="binding site" evidence="4">
    <location>
        <position position="174"/>
    </location>
    <ligand>
        <name>S-adenosyl-L-methionine</name>
        <dbReference type="ChEBI" id="CHEBI:59789"/>
    </ligand>
</feature>
<dbReference type="OMA" id="FHRTSKW"/>
<dbReference type="Proteomes" id="UP000001357">
    <property type="component" value="Unassembled WGS sequence"/>
</dbReference>
<evidence type="ECO:0000256" key="2">
    <source>
        <dbReference type="ARBA" id="ARBA00022679"/>
    </source>
</evidence>
<dbReference type="eggNOG" id="ENOG502R82D">
    <property type="taxonomic scope" value="Eukaryota"/>
</dbReference>
<evidence type="ECO:0000313" key="7">
    <source>
        <dbReference type="Proteomes" id="UP000001357"/>
    </source>
</evidence>
<dbReference type="SUPFAM" id="SSF53335">
    <property type="entry name" value="S-adenosyl-L-methionine-dependent methyltransferases"/>
    <property type="match status" value="1"/>
</dbReference>
<evidence type="ECO:0000256" key="3">
    <source>
        <dbReference type="ARBA" id="ARBA00022691"/>
    </source>
</evidence>
<reference evidence="6 7" key="1">
    <citation type="journal article" date="2008" name="Nature">
        <title>The genome of the choanoflagellate Monosiga brevicollis and the origin of metazoans.</title>
        <authorList>
            <consortium name="JGI Sequencing"/>
            <person name="King N."/>
            <person name="Westbrook M.J."/>
            <person name="Young S.L."/>
            <person name="Kuo A."/>
            <person name="Abedin M."/>
            <person name="Chapman J."/>
            <person name="Fairclough S."/>
            <person name="Hellsten U."/>
            <person name="Isogai Y."/>
            <person name="Letunic I."/>
            <person name="Marr M."/>
            <person name="Pincus D."/>
            <person name="Putnam N."/>
            <person name="Rokas A."/>
            <person name="Wright K.J."/>
            <person name="Zuzow R."/>
            <person name="Dirks W."/>
            <person name="Good M."/>
            <person name="Goodstein D."/>
            <person name="Lemons D."/>
            <person name="Li W."/>
            <person name="Lyons J.B."/>
            <person name="Morris A."/>
            <person name="Nichols S."/>
            <person name="Richter D.J."/>
            <person name="Salamov A."/>
            <person name="Bork P."/>
            <person name="Lim W.A."/>
            <person name="Manning G."/>
            <person name="Miller W.T."/>
            <person name="McGinnis W."/>
            <person name="Shapiro H."/>
            <person name="Tjian R."/>
            <person name="Grigoriev I.V."/>
            <person name="Rokhsar D."/>
        </authorList>
    </citation>
    <scope>NUCLEOTIDE SEQUENCE [LARGE SCALE GENOMIC DNA]</scope>
    <source>
        <strain evidence="7">MX1 / ATCC 50154</strain>
    </source>
</reference>
<keyword evidence="3 4" id="KW-0949">S-adenosyl-L-methionine</keyword>
<dbReference type="GeneID" id="5895592"/>